<evidence type="ECO:0000313" key="5">
    <source>
        <dbReference type="Proteomes" id="UP000005801"/>
    </source>
</evidence>
<comment type="caution">
    <text evidence="4">The sequence shown here is derived from an EMBL/GenBank/DDBJ whole genome shotgun (WGS) entry which is preliminary data.</text>
</comment>
<dbReference type="SUPFAM" id="SSF53448">
    <property type="entry name" value="Nucleotide-diphospho-sugar transferases"/>
    <property type="match status" value="1"/>
</dbReference>
<name>A6GFZ3_9BACT</name>
<dbReference type="STRING" id="391625.PPSIR1_26246"/>
<sequence>MVIPVRNRGGVRLENCLRSLRWQSVDSSAYEVLISDFGSDPEALADVRQRAAANGVRVVHTPTEEVWNRARALNIGIQETRGEFVFCTDADMIFADNFLETILDVLGRRPRTMIHCGCNDLPESVPEQLWTRADLDELFQRSTRRATRGTGACQAALREFFFEVRGYDERFRFWGYEDLDMTSRATCYGLDVEWISERTYMLHQWHPSVKLDRNFQRKINRWRYELTKQRVQKNRGGWGLRA</sequence>
<dbReference type="eggNOG" id="COG1216">
    <property type="taxonomic scope" value="Bacteria"/>
</dbReference>
<protein>
    <submittedName>
        <fullName evidence="4">Glycosyl transferase, family 2</fullName>
    </submittedName>
</protein>
<keyword evidence="1 4" id="KW-0808">Transferase</keyword>
<feature type="domain" description="Galactosyltransferase C-terminal" evidence="3">
    <location>
        <begin position="153"/>
        <end position="201"/>
    </location>
</feature>
<evidence type="ECO:0000259" key="3">
    <source>
        <dbReference type="Pfam" id="PF02709"/>
    </source>
</evidence>
<evidence type="ECO:0000313" key="4">
    <source>
        <dbReference type="EMBL" id="EDM75238.1"/>
    </source>
</evidence>
<dbReference type="EMBL" id="ABCS01000099">
    <property type="protein sequence ID" value="EDM75238.1"/>
    <property type="molecule type" value="Genomic_DNA"/>
</dbReference>
<dbReference type="InterPro" id="IPR027791">
    <property type="entry name" value="Galactosyl_T_C"/>
</dbReference>
<dbReference type="CDD" id="cd00761">
    <property type="entry name" value="Glyco_tranf_GTA_type"/>
    <property type="match status" value="1"/>
</dbReference>
<dbReference type="AlphaFoldDB" id="A6GFZ3"/>
<evidence type="ECO:0000256" key="1">
    <source>
        <dbReference type="ARBA" id="ARBA00022679"/>
    </source>
</evidence>
<dbReference type="PANTHER" id="PTHR43685:SF2">
    <property type="entry name" value="GLYCOSYLTRANSFERASE 2-LIKE DOMAIN-CONTAINING PROTEIN"/>
    <property type="match status" value="1"/>
</dbReference>
<dbReference type="InterPro" id="IPR001173">
    <property type="entry name" value="Glyco_trans_2-like"/>
</dbReference>
<proteinExistence type="predicted"/>
<dbReference type="Pfam" id="PF00535">
    <property type="entry name" value="Glycos_transf_2"/>
    <property type="match status" value="1"/>
</dbReference>
<dbReference type="InterPro" id="IPR050834">
    <property type="entry name" value="Glycosyltransf_2"/>
</dbReference>
<dbReference type="Gene3D" id="3.90.550.10">
    <property type="entry name" value="Spore Coat Polysaccharide Biosynthesis Protein SpsA, Chain A"/>
    <property type="match status" value="1"/>
</dbReference>
<dbReference type="GO" id="GO:0016740">
    <property type="term" value="F:transferase activity"/>
    <property type="evidence" value="ECO:0007669"/>
    <property type="project" value="UniProtKB-KW"/>
</dbReference>
<feature type="domain" description="Glycosyltransferase 2-like" evidence="2">
    <location>
        <begin position="2"/>
        <end position="118"/>
    </location>
</feature>
<evidence type="ECO:0000259" key="2">
    <source>
        <dbReference type="Pfam" id="PF00535"/>
    </source>
</evidence>
<dbReference type="Proteomes" id="UP000005801">
    <property type="component" value="Unassembled WGS sequence"/>
</dbReference>
<dbReference type="Pfam" id="PF02709">
    <property type="entry name" value="Glyco_transf_7C"/>
    <property type="match status" value="1"/>
</dbReference>
<dbReference type="InterPro" id="IPR029044">
    <property type="entry name" value="Nucleotide-diphossugar_trans"/>
</dbReference>
<gene>
    <name evidence="4" type="ORF">PPSIR1_26246</name>
</gene>
<organism evidence="4 5">
    <name type="scientific">Plesiocystis pacifica SIR-1</name>
    <dbReference type="NCBI Taxonomy" id="391625"/>
    <lineage>
        <taxon>Bacteria</taxon>
        <taxon>Pseudomonadati</taxon>
        <taxon>Myxococcota</taxon>
        <taxon>Polyangia</taxon>
        <taxon>Nannocystales</taxon>
        <taxon>Nannocystaceae</taxon>
        <taxon>Plesiocystis</taxon>
    </lineage>
</organism>
<keyword evidence="5" id="KW-1185">Reference proteome</keyword>
<reference evidence="4 5" key="1">
    <citation type="submission" date="2007-06" db="EMBL/GenBank/DDBJ databases">
        <authorList>
            <person name="Shimkets L."/>
            <person name="Ferriera S."/>
            <person name="Johnson J."/>
            <person name="Kravitz S."/>
            <person name="Beeson K."/>
            <person name="Sutton G."/>
            <person name="Rogers Y.-H."/>
            <person name="Friedman R."/>
            <person name="Frazier M."/>
            <person name="Venter J.C."/>
        </authorList>
    </citation>
    <scope>NUCLEOTIDE SEQUENCE [LARGE SCALE GENOMIC DNA]</scope>
    <source>
        <strain evidence="4 5">SIR-1</strain>
    </source>
</reference>
<accession>A6GFZ3</accession>
<dbReference type="PANTHER" id="PTHR43685">
    <property type="entry name" value="GLYCOSYLTRANSFERASE"/>
    <property type="match status" value="1"/>
</dbReference>